<dbReference type="InterPro" id="IPR048015">
    <property type="entry name" value="NTP-PPase_MazG-like_N"/>
</dbReference>
<evidence type="ECO:0000313" key="2">
    <source>
        <dbReference type="EMBL" id="MDT7041230.1"/>
    </source>
</evidence>
<name>A0ABU3K4B0_9BACT</name>
<dbReference type="RefSeq" id="WP_313831586.1">
    <property type="nucleotide sequence ID" value="NZ_JAQOUE010000001.1"/>
</dbReference>
<gene>
    <name evidence="2" type="primary">mazG</name>
    <name evidence="2" type="ORF">PPG34_02635</name>
</gene>
<dbReference type="NCBIfam" id="TIGR00444">
    <property type="entry name" value="mazG"/>
    <property type="match status" value="1"/>
</dbReference>
<keyword evidence="2" id="KW-0378">Hydrolase</keyword>
<dbReference type="EMBL" id="JAQOUE010000001">
    <property type="protein sequence ID" value="MDT7041230.1"/>
    <property type="molecule type" value="Genomic_DNA"/>
</dbReference>
<dbReference type="GO" id="GO:0047429">
    <property type="term" value="F:nucleoside triphosphate diphosphatase activity"/>
    <property type="evidence" value="ECO:0007669"/>
    <property type="project" value="UniProtKB-EC"/>
</dbReference>
<dbReference type="InterPro" id="IPR011551">
    <property type="entry name" value="NTP_PyrPHydrolase_MazG"/>
</dbReference>
<organism evidence="2 3">
    <name type="scientific">Candidatus Nitronereus thalassa</name>
    <dbReference type="NCBI Taxonomy" id="3020898"/>
    <lineage>
        <taxon>Bacteria</taxon>
        <taxon>Pseudomonadati</taxon>
        <taxon>Nitrospirota</taxon>
        <taxon>Nitrospiria</taxon>
        <taxon>Nitrospirales</taxon>
        <taxon>Nitrospiraceae</taxon>
        <taxon>Candidatus Nitronereus</taxon>
    </lineage>
</organism>
<dbReference type="NCBIfam" id="NF007113">
    <property type="entry name" value="PRK09562.1"/>
    <property type="match status" value="1"/>
</dbReference>
<evidence type="ECO:0000313" key="3">
    <source>
        <dbReference type="Proteomes" id="UP001250932"/>
    </source>
</evidence>
<dbReference type="EC" id="3.6.1.9" evidence="2"/>
<dbReference type="InterPro" id="IPR004518">
    <property type="entry name" value="MazG-like_dom"/>
</dbReference>
<feature type="domain" description="NTP pyrophosphohydrolase MazG-like" evidence="1">
    <location>
        <begin position="167"/>
        <end position="248"/>
    </location>
</feature>
<comment type="caution">
    <text evidence="2">The sequence shown here is derived from an EMBL/GenBank/DDBJ whole genome shotgun (WGS) entry which is preliminary data.</text>
</comment>
<sequence length="295" mass="33949">MPTPFDDLVALVAQLRGPNGCPWDRKQTHETLKPYLVEEAYEVLEALDKGDSRQLREELGDLLLQVLLHSELEEEQHRFSMNDVITALHEKLIRRHPHVFGALQKSETSLNANQVVNQWEKIKQSERSTDGRDDSILEGVPPSLPALLRAYQLQKRASRVGFDWEKPEHVLDKLNEELQELREATDHHRTLMAGSPSDQGTSLALEAIEQEFGDVLFTIANLSRYLHINPEEALRKTCNRFEGRFKHMEQLASKSGKGLQELTSTEWESYWSMAKQQEQASLSQDRSSWERNENV</sequence>
<dbReference type="InterPro" id="IPR048011">
    <property type="entry name" value="NTP-PPase_MazG-like_C"/>
</dbReference>
<dbReference type="SUPFAM" id="SSF101386">
    <property type="entry name" value="all-alpha NTP pyrophosphatases"/>
    <property type="match status" value="2"/>
</dbReference>
<dbReference type="PANTHER" id="PTHR30522:SF0">
    <property type="entry name" value="NUCLEOSIDE TRIPHOSPHATE PYROPHOSPHOHYDROLASE"/>
    <property type="match status" value="1"/>
</dbReference>
<dbReference type="Pfam" id="PF03819">
    <property type="entry name" value="MazG"/>
    <property type="match status" value="2"/>
</dbReference>
<proteinExistence type="predicted"/>
<dbReference type="CDD" id="cd11528">
    <property type="entry name" value="NTP-PPase_MazG_Nterm"/>
    <property type="match status" value="1"/>
</dbReference>
<reference evidence="2 3" key="1">
    <citation type="journal article" date="2023" name="ISME J.">
        <title>Cultivation and genomic characterization of novel and ubiquitous marine nitrite-oxidizing bacteria from the Nitrospirales.</title>
        <authorList>
            <person name="Mueller A.J."/>
            <person name="Daebeler A."/>
            <person name="Herbold C.W."/>
            <person name="Kirkegaard R.H."/>
            <person name="Daims H."/>
        </authorList>
    </citation>
    <scope>NUCLEOTIDE SEQUENCE [LARGE SCALE GENOMIC DNA]</scope>
    <source>
        <strain evidence="2 3">EB</strain>
    </source>
</reference>
<dbReference type="PANTHER" id="PTHR30522">
    <property type="entry name" value="NUCLEOSIDE TRIPHOSPHATE PYROPHOSPHOHYDROLASE"/>
    <property type="match status" value="1"/>
</dbReference>
<evidence type="ECO:0000259" key="1">
    <source>
        <dbReference type="Pfam" id="PF03819"/>
    </source>
</evidence>
<dbReference type="Gene3D" id="1.10.287.1080">
    <property type="entry name" value="MazG-like"/>
    <property type="match status" value="2"/>
</dbReference>
<dbReference type="CDD" id="cd11529">
    <property type="entry name" value="NTP-PPase_MazG_Cterm"/>
    <property type="match status" value="1"/>
</dbReference>
<dbReference type="Proteomes" id="UP001250932">
    <property type="component" value="Unassembled WGS sequence"/>
</dbReference>
<protein>
    <submittedName>
        <fullName evidence="2">Nucleoside triphosphate pyrophosphohydrolase</fullName>
        <ecNumber evidence="2">3.6.1.9</ecNumber>
    </submittedName>
</protein>
<keyword evidence="3" id="KW-1185">Reference proteome</keyword>
<feature type="domain" description="NTP pyrophosphohydrolase MazG-like" evidence="1">
    <location>
        <begin position="27"/>
        <end position="100"/>
    </location>
</feature>
<accession>A0ABU3K4B0</accession>